<gene>
    <name evidence="3" type="ORF">CSB45_12475</name>
</gene>
<feature type="domain" description="SH3b" evidence="2">
    <location>
        <begin position="40"/>
        <end position="100"/>
    </location>
</feature>
<keyword evidence="1" id="KW-0732">Signal</keyword>
<dbReference type="EMBL" id="PDPS01000037">
    <property type="protein sequence ID" value="PID56187.1"/>
    <property type="molecule type" value="Genomic_DNA"/>
</dbReference>
<dbReference type="InterPro" id="IPR003646">
    <property type="entry name" value="SH3-like_bac-type"/>
</dbReference>
<sequence>MPKFLFSIITICVFLSGQMFAAEKDASSAPGPRWCIATPTLRIRALPSTDGEIIDKIPYGVQVHVLGERSEEQTIGRKTGRWVEVQFHGKHGYAFDAFLSEKEPTVTIKGIEKKTAALVNSVKQQEDHCSIEFVDAAGTTFVETARSADVCRRALLGKRVKLLYTLNKACTHSDSCPKIILDDLQVLPFR</sequence>
<dbReference type="Gene3D" id="2.30.30.40">
    <property type="entry name" value="SH3 Domains"/>
    <property type="match status" value="1"/>
</dbReference>
<feature type="signal peptide" evidence="1">
    <location>
        <begin position="1"/>
        <end position="21"/>
    </location>
</feature>
<comment type="caution">
    <text evidence="3">The sequence shown here is derived from an EMBL/GenBank/DDBJ whole genome shotgun (WGS) entry which is preliminary data.</text>
</comment>
<organism evidence="3 4">
    <name type="scientific">candidate division KSB3 bacterium</name>
    <dbReference type="NCBI Taxonomy" id="2044937"/>
    <lineage>
        <taxon>Bacteria</taxon>
        <taxon>candidate division KSB3</taxon>
    </lineage>
</organism>
<evidence type="ECO:0000313" key="4">
    <source>
        <dbReference type="Proteomes" id="UP000229740"/>
    </source>
</evidence>
<protein>
    <recommendedName>
        <fullName evidence="2">SH3b domain-containing protein</fullName>
    </recommendedName>
</protein>
<dbReference type="Proteomes" id="UP000229740">
    <property type="component" value="Unassembled WGS sequence"/>
</dbReference>
<evidence type="ECO:0000259" key="2">
    <source>
        <dbReference type="Pfam" id="PF08239"/>
    </source>
</evidence>
<evidence type="ECO:0000313" key="3">
    <source>
        <dbReference type="EMBL" id="PID56187.1"/>
    </source>
</evidence>
<feature type="chain" id="PRO_5014694158" description="SH3b domain-containing protein" evidence="1">
    <location>
        <begin position="22"/>
        <end position="190"/>
    </location>
</feature>
<proteinExistence type="predicted"/>
<dbReference type="Pfam" id="PF08239">
    <property type="entry name" value="SH3_3"/>
    <property type="match status" value="1"/>
</dbReference>
<evidence type="ECO:0000256" key="1">
    <source>
        <dbReference type="SAM" id="SignalP"/>
    </source>
</evidence>
<accession>A0A2G6E2K7</accession>
<reference evidence="3 4" key="1">
    <citation type="submission" date="2017-10" db="EMBL/GenBank/DDBJ databases">
        <title>Novel microbial diversity and functional potential in the marine mammal oral microbiome.</title>
        <authorList>
            <person name="Dudek N.K."/>
            <person name="Sun C.L."/>
            <person name="Burstein D."/>
            <person name="Kantor R.S."/>
            <person name="Aliaga Goltsman D.S."/>
            <person name="Bik E.M."/>
            <person name="Thomas B.C."/>
            <person name="Banfield J.F."/>
            <person name="Relman D.A."/>
        </authorList>
    </citation>
    <scope>NUCLEOTIDE SEQUENCE [LARGE SCALE GENOMIC DNA]</scope>
    <source>
        <strain evidence="3">DOLZORAL124_49_17</strain>
    </source>
</reference>
<dbReference type="AlphaFoldDB" id="A0A2G6E2K7"/>
<name>A0A2G6E2K7_9BACT</name>